<protein>
    <recommendedName>
        <fullName evidence="3">Secreted protein</fullName>
    </recommendedName>
</protein>
<dbReference type="EMBL" id="CAUYUJ010000345">
    <property type="protein sequence ID" value="CAK0790045.1"/>
    <property type="molecule type" value="Genomic_DNA"/>
</dbReference>
<accession>A0ABN9PB69</accession>
<evidence type="ECO:0000313" key="1">
    <source>
        <dbReference type="EMBL" id="CAK0790045.1"/>
    </source>
</evidence>
<keyword evidence="2" id="KW-1185">Reference proteome</keyword>
<gene>
    <name evidence="1" type="ORF">PCOR1329_LOCUS1420</name>
</gene>
<name>A0ABN9PB69_9DINO</name>
<organism evidence="1 2">
    <name type="scientific">Prorocentrum cordatum</name>
    <dbReference type="NCBI Taxonomy" id="2364126"/>
    <lineage>
        <taxon>Eukaryota</taxon>
        <taxon>Sar</taxon>
        <taxon>Alveolata</taxon>
        <taxon>Dinophyceae</taxon>
        <taxon>Prorocentrales</taxon>
        <taxon>Prorocentraceae</taxon>
        <taxon>Prorocentrum</taxon>
    </lineage>
</organism>
<dbReference type="Proteomes" id="UP001189429">
    <property type="component" value="Unassembled WGS sequence"/>
</dbReference>
<proteinExistence type="predicted"/>
<comment type="caution">
    <text evidence="1">The sequence shown here is derived from an EMBL/GenBank/DDBJ whole genome shotgun (WGS) entry which is preliminary data.</text>
</comment>
<evidence type="ECO:0000313" key="2">
    <source>
        <dbReference type="Proteomes" id="UP001189429"/>
    </source>
</evidence>
<reference evidence="1" key="1">
    <citation type="submission" date="2023-10" db="EMBL/GenBank/DDBJ databases">
        <authorList>
            <person name="Chen Y."/>
            <person name="Shah S."/>
            <person name="Dougan E. K."/>
            <person name="Thang M."/>
            <person name="Chan C."/>
        </authorList>
    </citation>
    <scope>NUCLEOTIDE SEQUENCE [LARGE SCALE GENOMIC DNA]</scope>
</reference>
<evidence type="ECO:0008006" key="3">
    <source>
        <dbReference type="Google" id="ProtNLM"/>
    </source>
</evidence>
<sequence>MFLAMMCMQSTGGHMGMSRAELRLPTVPFTNMLLIFVLLQYCGQRSVGSMLLWSNRCCCAVVRASPGTPTAWGGFTYSKGAACATWLRLASQQRRSGISGSRLGSDGVASSSRSSVSSRRCNELCTPHGDWVRMLLGTSLCGRVSMPLSSKSTRGRRGLLPRSVDGWVHMQCEVKAFNIVPHVLCVMQGDC</sequence>